<feature type="transmembrane region" description="Helical" evidence="1">
    <location>
        <begin position="36"/>
        <end position="54"/>
    </location>
</feature>
<dbReference type="GeneID" id="97484340"/>
<feature type="transmembrane region" description="Helical" evidence="1">
    <location>
        <begin position="12"/>
        <end position="30"/>
    </location>
</feature>
<dbReference type="Proteomes" id="UP000610124">
    <property type="component" value="Unassembled WGS sequence"/>
</dbReference>
<comment type="caution">
    <text evidence="2">The sequence shown here is derived from an EMBL/GenBank/DDBJ whole genome shotgun (WGS) entry which is preliminary data.</text>
</comment>
<reference evidence="2" key="1">
    <citation type="journal article" date="2014" name="Int. J. Syst. Evol. Microbiol.">
        <title>Complete genome sequence of Corynebacterium casei LMG S-19264T (=DSM 44701T), isolated from a smear-ripened cheese.</title>
        <authorList>
            <consortium name="US DOE Joint Genome Institute (JGI-PGF)"/>
            <person name="Walter F."/>
            <person name="Albersmeier A."/>
            <person name="Kalinowski J."/>
            <person name="Ruckert C."/>
        </authorList>
    </citation>
    <scope>NUCLEOTIDE SEQUENCE</scope>
    <source>
        <strain evidence="2">JCM 4434</strain>
    </source>
</reference>
<organism evidence="2 3">
    <name type="scientific">Kitasatospora aureofaciens</name>
    <name type="common">Streptomyces aureofaciens</name>
    <dbReference type="NCBI Taxonomy" id="1894"/>
    <lineage>
        <taxon>Bacteria</taxon>
        <taxon>Bacillati</taxon>
        <taxon>Actinomycetota</taxon>
        <taxon>Actinomycetes</taxon>
        <taxon>Kitasatosporales</taxon>
        <taxon>Streptomycetaceae</taxon>
        <taxon>Kitasatospora</taxon>
    </lineage>
</organism>
<keyword evidence="1" id="KW-0812">Transmembrane</keyword>
<name>A0A8H9HGU8_KITAU</name>
<dbReference type="RefSeq" id="WP_141763778.1">
    <property type="nucleotide sequence ID" value="NZ_BMUB01000002.1"/>
</dbReference>
<keyword evidence="1" id="KW-0472">Membrane</keyword>
<reference evidence="2" key="2">
    <citation type="submission" date="2020-09" db="EMBL/GenBank/DDBJ databases">
        <authorList>
            <person name="Sun Q."/>
            <person name="Ohkuma M."/>
        </authorList>
    </citation>
    <scope>NUCLEOTIDE SEQUENCE</scope>
    <source>
        <strain evidence="2">JCM 4434</strain>
    </source>
</reference>
<evidence type="ECO:0000313" key="2">
    <source>
        <dbReference type="EMBL" id="GGU62575.1"/>
    </source>
</evidence>
<protein>
    <submittedName>
        <fullName evidence="2">Uncharacterized protein</fullName>
    </submittedName>
</protein>
<dbReference type="AlphaFoldDB" id="A0A8H9HGU8"/>
<feature type="transmembrane region" description="Helical" evidence="1">
    <location>
        <begin position="92"/>
        <end position="114"/>
    </location>
</feature>
<evidence type="ECO:0000256" key="1">
    <source>
        <dbReference type="SAM" id="Phobius"/>
    </source>
</evidence>
<proteinExistence type="predicted"/>
<gene>
    <name evidence="2" type="ORF">GCM10010502_11730</name>
</gene>
<dbReference type="EMBL" id="BMUB01000002">
    <property type="protein sequence ID" value="GGU62575.1"/>
    <property type="molecule type" value="Genomic_DNA"/>
</dbReference>
<feature type="transmembrane region" description="Helical" evidence="1">
    <location>
        <begin position="126"/>
        <end position="144"/>
    </location>
</feature>
<dbReference type="OrthoDB" id="10006762at2"/>
<keyword evidence="1" id="KW-1133">Transmembrane helix</keyword>
<feature type="transmembrane region" description="Helical" evidence="1">
    <location>
        <begin position="61"/>
        <end position="86"/>
    </location>
</feature>
<sequence length="149" mass="15497">MAAVPASARWLAGMACAVFVVPLVLIAGAYGVSFALFLSAVGLLTAVVCTAPVFCRREDRFRVACAAAGFTVAAVWVPLLIIGFLAVLPLCGWVWCLAYLFMPVAAVTTLIAAFQRARGPECGRTAVAPGWLAAVASVAGWFPLVEAAH</sequence>
<accession>A0A8H9HGU8</accession>
<evidence type="ECO:0000313" key="3">
    <source>
        <dbReference type="Proteomes" id="UP000610124"/>
    </source>
</evidence>